<accession>A0ABX5LE73</accession>
<reference evidence="1 2" key="1">
    <citation type="submission" date="2018-03" db="EMBL/GenBank/DDBJ databases">
        <title>Genomic Encyclopedia of Type Strains, Phase III (KMG-III): the genomes of soil and plant-associated and newly described type strains.</title>
        <authorList>
            <person name="Whitman W."/>
        </authorList>
    </citation>
    <scope>NUCLEOTIDE SEQUENCE [LARGE SCALE GENOMIC DNA]</scope>
    <source>
        <strain evidence="1 2">VKM Ac-1602</strain>
    </source>
</reference>
<keyword evidence="2" id="KW-1185">Reference proteome</keyword>
<evidence type="ECO:0000313" key="2">
    <source>
        <dbReference type="Proteomes" id="UP000245674"/>
    </source>
</evidence>
<organism evidence="1 2">
    <name type="scientific">Rathayibacter iranicus NCPPB 2253 = VKM Ac-1602</name>
    <dbReference type="NCBI Taxonomy" id="1328868"/>
    <lineage>
        <taxon>Bacteria</taxon>
        <taxon>Bacillati</taxon>
        <taxon>Actinomycetota</taxon>
        <taxon>Actinomycetes</taxon>
        <taxon>Micrococcales</taxon>
        <taxon>Microbacteriaceae</taxon>
        <taxon>Rathayibacter</taxon>
    </lineage>
</organism>
<proteinExistence type="predicted"/>
<comment type="caution">
    <text evidence="1">The sequence shown here is derived from an EMBL/GenBank/DDBJ whole genome shotgun (WGS) entry which is preliminary data.</text>
</comment>
<protein>
    <submittedName>
        <fullName evidence="1">Uncharacterized protein</fullName>
    </submittedName>
</protein>
<sequence>MTIRPHIEYGAADTLVAFARLKIFRRIFKASDTDNYS</sequence>
<dbReference type="Proteomes" id="UP000245674">
    <property type="component" value="Unassembled WGS sequence"/>
</dbReference>
<dbReference type="EMBL" id="QGDV01000009">
    <property type="protein sequence ID" value="PWJ62908.1"/>
    <property type="molecule type" value="Genomic_DNA"/>
</dbReference>
<gene>
    <name evidence="1" type="ORF">B0H03_10937</name>
</gene>
<name>A0ABX5LE73_9MICO</name>
<evidence type="ECO:0000313" key="1">
    <source>
        <dbReference type="EMBL" id="PWJ62908.1"/>
    </source>
</evidence>